<dbReference type="EMBL" id="GBRH01211825">
    <property type="protein sequence ID" value="JAD86070.1"/>
    <property type="molecule type" value="Transcribed_RNA"/>
</dbReference>
<sequence>MRRSEAILHASRLLDVDVHVDPPARLLLDLGNGDPQHAGLELSFHSLLVVPRREEKPSVDHVALDRRRILDRARILAGAGTATGSSVFPSGVGLPPDDEHILVDLHGEVFLGLSGHLEPQVHFGGVLLQLPPLLSRRHRVHQNNGRDVKWMQICRWVVLSLWGGCTTHRKSPGPPLGREGSHSCWSPGLNLAGGGTCQPHCRPAAQESARSDHRHRNYLIAVQL</sequence>
<accession>A0A0A9DK94</accession>
<dbReference type="AlphaFoldDB" id="A0A0A9DK94"/>
<proteinExistence type="predicted"/>
<organism evidence="1">
    <name type="scientific">Arundo donax</name>
    <name type="common">Giant reed</name>
    <name type="synonym">Donax arundinaceus</name>
    <dbReference type="NCBI Taxonomy" id="35708"/>
    <lineage>
        <taxon>Eukaryota</taxon>
        <taxon>Viridiplantae</taxon>
        <taxon>Streptophyta</taxon>
        <taxon>Embryophyta</taxon>
        <taxon>Tracheophyta</taxon>
        <taxon>Spermatophyta</taxon>
        <taxon>Magnoliopsida</taxon>
        <taxon>Liliopsida</taxon>
        <taxon>Poales</taxon>
        <taxon>Poaceae</taxon>
        <taxon>PACMAD clade</taxon>
        <taxon>Arundinoideae</taxon>
        <taxon>Arundineae</taxon>
        <taxon>Arundo</taxon>
    </lineage>
</organism>
<reference evidence="1" key="2">
    <citation type="journal article" date="2015" name="Data Brief">
        <title>Shoot transcriptome of the giant reed, Arundo donax.</title>
        <authorList>
            <person name="Barrero R.A."/>
            <person name="Guerrero F.D."/>
            <person name="Moolhuijzen P."/>
            <person name="Goolsby J.A."/>
            <person name="Tidwell J."/>
            <person name="Bellgard S.E."/>
            <person name="Bellgard M.I."/>
        </authorList>
    </citation>
    <scope>NUCLEOTIDE SEQUENCE</scope>
    <source>
        <tissue evidence="1">Shoot tissue taken approximately 20 cm above the soil surface</tissue>
    </source>
</reference>
<reference evidence="1" key="1">
    <citation type="submission" date="2014-09" db="EMBL/GenBank/DDBJ databases">
        <authorList>
            <person name="Magalhaes I.L.F."/>
            <person name="Oliveira U."/>
            <person name="Santos F.R."/>
            <person name="Vidigal T.H.D.A."/>
            <person name="Brescovit A.D."/>
            <person name="Santos A.J."/>
        </authorList>
    </citation>
    <scope>NUCLEOTIDE SEQUENCE</scope>
    <source>
        <tissue evidence="1">Shoot tissue taken approximately 20 cm above the soil surface</tissue>
    </source>
</reference>
<name>A0A0A9DK94_ARUDO</name>
<evidence type="ECO:0000313" key="1">
    <source>
        <dbReference type="EMBL" id="JAD86070.1"/>
    </source>
</evidence>
<protein>
    <submittedName>
        <fullName evidence="1">Uncharacterized protein</fullName>
    </submittedName>
</protein>